<dbReference type="PANTHER" id="PTHR43464">
    <property type="entry name" value="METHYLTRANSFERASE"/>
    <property type="match status" value="1"/>
</dbReference>
<dbReference type="PANTHER" id="PTHR43464:SF19">
    <property type="entry name" value="UBIQUINONE BIOSYNTHESIS O-METHYLTRANSFERASE, MITOCHONDRIAL"/>
    <property type="match status" value="1"/>
</dbReference>
<dbReference type="EMBL" id="FNJI01000004">
    <property type="protein sequence ID" value="SDO66884.1"/>
    <property type="molecule type" value="Genomic_DNA"/>
</dbReference>
<keyword evidence="1 5" id="KW-0489">Methyltransferase</keyword>
<gene>
    <name evidence="5" type="ORF">SAMN05660330_00783</name>
</gene>
<evidence type="ECO:0000256" key="3">
    <source>
        <dbReference type="ARBA" id="ARBA00022691"/>
    </source>
</evidence>
<protein>
    <submittedName>
        <fullName evidence="5">Methyltransferase domain-containing protein</fullName>
    </submittedName>
</protein>
<dbReference type="RefSeq" id="WP_176761071.1">
    <property type="nucleotide sequence ID" value="NZ_FNJI01000004.1"/>
</dbReference>
<organism evidence="5 6">
    <name type="scientific">Desulforhopalus singaporensis</name>
    <dbReference type="NCBI Taxonomy" id="91360"/>
    <lineage>
        <taxon>Bacteria</taxon>
        <taxon>Pseudomonadati</taxon>
        <taxon>Thermodesulfobacteriota</taxon>
        <taxon>Desulfobulbia</taxon>
        <taxon>Desulfobulbales</taxon>
        <taxon>Desulfocapsaceae</taxon>
        <taxon>Desulforhopalus</taxon>
    </lineage>
</organism>
<feature type="domain" description="Methyltransferase type 11" evidence="4">
    <location>
        <begin position="88"/>
        <end position="177"/>
    </location>
</feature>
<evidence type="ECO:0000256" key="1">
    <source>
        <dbReference type="ARBA" id="ARBA00022603"/>
    </source>
</evidence>
<keyword evidence="3" id="KW-0949">S-adenosyl-L-methionine</keyword>
<keyword evidence="2 5" id="KW-0808">Transferase</keyword>
<keyword evidence="6" id="KW-1185">Reference proteome</keyword>
<name>A0A1H0LFE5_9BACT</name>
<dbReference type="Pfam" id="PF08241">
    <property type="entry name" value="Methyltransf_11"/>
    <property type="match status" value="1"/>
</dbReference>
<sequence length="285" mass="31983">MTSPELHCPSCGLKLCGHPDKTCRTCGYSLHYHQKALVNPSLTLPEGFSDVQKNHLLSIEKDHFWFSPRSHLLTTLAGKHTSVHKNALEIGCGTGRLLSRWELLYHDVTAVDAHPDLVAIAARNNQKATVVHADVTSLPFDDNVFDNILSFDVLEHVDDVSMLQEARRVAHKNSRLLLSAPAFQSLWSYADELAGHKRRYTRDSLNNILNESGWKLTGCNYYQCALFPLIWLSRRVVKERGRTLERHPSTAIAGILGLINSCEVVLSSRFSMPFGSSIIIWAEAR</sequence>
<dbReference type="SUPFAM" id="SSF53335">
    <property type="entry name" value="S-adenosyl-L-methionine-dependent methyltransferases"/>
    <property type="match status" value="1"/>
</dbReference>
<dbReference type="GO" id="GO:0008757">
    <property type="term" value="F:S-adenosylmethionine-dependent methyltransferase activity"/>
    <property type="evidence" value="ECO:0007669"/>
    <property type="project" value="InterPro"/>
</dbReference>
<evidence type="ECO:0000313" key="5">
    <source>
        <dbReference type="EMBL" id="SDO66884.1"/>
    </source>
</evidence>
<dbReference type="GO" id="GO:0032259">
    <property type="term" value="P:methylation"/>
    <property type="evidence" value="ECO:0007669"/>
    <property type="project" value="UniProtKB-KW"/>
</dbReference>
<dbReference type="InterPro" id="IPR013216">
    <property type="entry name" value="Methyltransf_11"/>
</dbReference>
<dbReference type="Proteomes" id="UP000199073">
    <property type="component" value="Unassembled WGS sequence"/>
</dbReference>
<dbReference type="Gene3D" id="3.40.50.150">
    <property type="entry name" value="Vaccinia Virus protein VP39"/>
    <property type="match status" value="1"/>
</dbReference>
<evidence type="ECO:0000256" key="2">
    <source>
        <dbReference type="ARBA" id="ARBA00022679"/>
    </source>
</evidence>
<accession>A0A1H0LFE5</accession>
<dbReference type="InterPro" id="IPR029063">
    <property type="entry name" value="SAM-dependent_MTases_sf"/>
</dbReference>
<evidence type="ECO:0000259" key="4">
    <source>
        <dbReference type="Pfam" id="PF08241"/>
    </source>
</evidence>
<dbReference type="CDD" id="cd02440">
    <property type="entry name" value="AdoMet_MTases"/>
    <property type="match status" value="1"/>
</dbReference>
<reference evidence="5 6" key="1">
    <citation type="submission" date="2016-10" db="EMBL/GenBank/DDBJ databases">
        <authorList>
            <person name="de Groot N.N."/>
        </authorList>
    </citation>
    <scope>NUCLEOTIDE SEQUENCE [LARGE SCALE GENOMIC DNA]</scope>
    <source>
        <strain evidence="5 6">DSM 12130</strain>
    </source>
</reference>
<evidence type="ECO:0000313" key="6">
    <source>
        <dbReference type="Proteomes" id="UP000199073"/>
    </source>
</evidence>
<dbReference type="STRING" id="91360.SAMN05660330_00783"/>
<proteinExistence type="predicted"/>
<dbReference type="AlphaFoldDB" id="A0A1H0LFE5"/>